<accession>A0A6P1YIZ2</accession>
<keyword evidence="3" id="KW-1185">Reference proteome</keyword>
<dbReference type="InterPro" id="IPR001279">
    <property type="entry name" value="Metallo-B-lactamas"/>
</dbReference>
<proteinExistence type="predicted"/>
<sequence length="304" mass="32816">MSSPISSLARVPDAALPASVAEIVPGQIYAIGGGIPAGQSVSWLREDRSGWMPVQAYLLRSTDRALVIDCGLPVDAEGLNAGFDALLDGLPPPRLLISRWEPDAIAGLPRFVERYGVTDVLSYAGLNPLDFFEGFEGAAARSLVDVQARMARLVPVLPGETIDHGNLRLQAISPALRLLLTMWYYEPATRSLFTADAFGLMANPDAPCPFASPISAEALSPVLMRDTLLAKFDWFIGAHVEPIVAELEEMLARLDIERICPSIGGLIEGRPSVERVFAATIDMIRRLGAEKRSSSLSGFDWSSV</sequence>
<dbReference type="RefSeq" id="WP_163074210.1">
    <property type="nucleotide sequence ID" value="NZ_CP048630.1"/>
</dbReference>
<dbReference type="EMBL" id="CP048630">
    <property type="protein sequence ID" value="QIB33112.1"/>
    <property type="molecule type" value="Genomic_DNA"/>
</dbReference>
<name>A0A6P1YIZ2_9HYPH</name>
<gene>
    <name evidence="2" type="ORF">G3A50_04870</name>
</gene>
<protein>
    <submittedName>
        <fullName evidence="2">MBL fold metallo-hydrolase</fullName>
    </submittedName>
</protein>
<organism evidence="2 3">
    <name type="scientific">Ancylobacter pratisalsi</name>
    <dbReference type="NCBI Taxonomy" id="1745854"/>
    <lineage>
        <taxon>Bacteria</taxon>
        <taxon>Pseudomonadati</taxon>
        <taxon>Pseudomonadota</taxon>
        <taxon>Alphaproteobacteria</taxon>
        <taxon>Hyphomicrobiales</taxon>
        <taxon>Xanthobacteraceae</taxon>
        <taxon>Ancylobacter</taxon>
    </lineage>
</organism>
<dbReference type="InterPro" id="IPR036866">
    <property type="entry name" value="RibonucZ/Hydroxyglut_hydro"/>
</dbReference>
<dbReference type="Proteomes" id="UP000464751">
    <property type="component" value="Chromosome"/>
</dbReference>
<dbReference type="AlphaFoldDB" id="A0A6P1YIZ2"/>
<evidence type="ECO:0000313" key="3">
    <source>
        <dbReference type="Proteomes" id="UP000464751"/>
    </source>
</evidence>
<dbReference type="GO" id="GO:0016787">
    <property type="term" value="F:hydrolase activity"/>
    <property type="evidence" value="ECO:0007669"/>
    <property type="project" value="UniProtKB-KW"/>
</dbReference>
<reference evidence="2 3" key="1">
    <citation type="submission" date="2020-02" db="EMBL/GenBank/DDBJ databases">
        <authorList>
            <person name="Li G."/>
        </authorList>
    </citation>
    <scope>NUCLEOTIDE SEQUENCE [LARGE SCALE GENOMIC DNA]</scope>
    <source>
        <strain evidence="2 3">DSM 102029</strain>
    </source>
</reference>
<dbReference type="SUPFAM" id="SSF56281">
    <property type="entry name" value="Metallo-hydrolase/oxidoreductase"/>
    <property type="match status" value="1"/>
</dbReference>
<dbReference type="KEGG" id="apra:G3A50_04870"/>
<dbReference type="Pfam" id="PF00753">
    <property type="entry name" value="Lactamase_B"/>
    <property type="match status" value="1"/>
</dbReference>
<dbReference type="Gene3D" id="3.60.15.10">
    <property type="entry name" value="Ribonuclease Z/Hydroxyacylglutathione hydrolase-like"/>
    <property type="match status" value="1"/>
</dbReference>
<evidence type="ECO:0000313" key="2">
    <source>
        <dbReference type="EMBL" id="QIB33112.1"/>
    </source>
</evidence>
<evidence type="ECO:0000259" key="1">
    <source>
        <dbReference type="Pfam" id="PF00753"/>
    </source>
</evidence>
<feature type="domain" description="Metallo-beta-lactamase" evidence="1">
    <location>
        <begin position="50"/>
        <end position="212"/>
    </location>
</feature>
<keyword evidence="2" id="KW-0378">Hydrolase</keyword>